<evidence type="ECO:0000313" key="2">
    <source>
        <dbReference type="EMBL" id="PFG29337.1"/>
    </source>
</evidence>
<accession>A0A2A9DRD3</accession>
<protein>
    <submittedName>
        <fullName evidence="2">Uncharacterized protein</fullName>
    </submittedName>
</protein>
<evidence type="ECO:0000256" key="1">
    <source>
        <dbReference type="SAM" id="MobiDB-lite"/>
    </source>
</evidence>
<sequence>MNTTTVQSPVHTAETSHPPRLRPPTESEPPRRVRRQRRTSWVARLVARLRRPRSETDPYTAHQNELERVEREAKHARALVYFGGFR</sequence>
<dbReference type="EMBL" id="PDJE01000001">
    <property type="protein sequence ID" value="PFG29337.1"/>
    <property type="molecule type" value="Genomic_DNA"/>
</dbReference>
<feature type="compositionally biased region" description="Polar residues" evidence="1">
    <location>
        <begin position="1"/>
        <end position="15"/>
    </location>
</feature>
<dbReference type="RefSeq" id="WP_143741353.1">
    <property type="nucleotide sequence ID" value="NZ_PDJE01000001.1"/>
</dbReference>
<reference evidence="2 3" key="1">
    <citation type="submission" date="2017-10" db="EMBL/GenBank/DDBJ databases">
        <title>Sequencing the genomes of 1000 actinobacteria strains.</title>
        <authorList>
            <person name="Klenk H.-P."/>
        </authorList>
    </citation>
    <scope>NUCLEOTIDE SEQUENCE [LARGE SCALE GENOMIC DNA]</scope>
    <source>
        <strain evidence="2 3">DSM 21798</strain>
    </source>
</reference>
<comment type="caution">
    <text evidence="2">The sequence shown here is derived from an EMBL/GenBank/DDBJ whole genome shotgun (WGS) entry which is preliminary data.</text>
</comment>
<gene>
    <name evidence="2" type="ORF">ATJ78_0242</name>
</gene>
<proteinExistence type="predicted"/>
<dbReference type="Proteomes" id="UP000221369">
    <property type="component" value="Unassembled WGS sequence"/>
</dbReference>
<keyword evidence="3" id="KW-1185">Reference proteome</keyword>
<organism evidence="2 3">
    <name type="scientific">Paramicrobacterium agarici</name>
    <dbReference type="NCBI Taxonomy" id="630514"/>
    <lineage>
        <taxon>Bacteria</taxon>
        <taxon>Bacillati</taxon>
        <taxon>Actinomycetota</taxon>
        <taxon>Actinomycetes</taxon>
        <taxon>Micrococcales</taxon>
        <taxon>Microbacteriaceae</taxon>
        <taxon>Paramicrobacterium</taxon>
    </lineage>
</organism>
<evidence type="ECO:0000313" key="3">
    <source>
        <dbReference type="Proteomes" id="UP000221369"/>
    </source>
</evidence>
<dbReference type="AlphaFoldDB" id="A0A2A9DRD3"/>
<name>A0A2A9DRD3_9MICO</name>
<feature type="region of interest" description="Disordered" evidence="1">
    <location>
        <begin position="1"/>
        <end position="39"/>
    </location>
</feature>